<reference evidence="2" key="1">
    <citation type="submission" date="2023-06" db="EMBL/GenBank/DDBJ databases">
        <authorList>
            <consortium name="Clinical and Environmental Microbiology Branch: Whole genome sequencing antimicrobial resistance pathogens in the healthcare setting"/>
        </authorList>
    </citation>
    <scope>NUCLEOTIDE SEQUENCE</scope>
    <source>
        <strain evidence="2">2021CK-01020</strain>
    </source>
</reference>
<dbReference type="Proteomes" id="UP001297540">
    <property type="component" value="Chromosome"/>
</dbReference>
<gene>
    <name evidence="2" type="ORF">L4V69_26265</name>
</gene>
<proteinExistence type="predicted"/>
<reference evidence="2" key="2">
    <citation type="submission" date="2023-10" db="EMBL/GenBank/DDBJ databases">
        <title>Pathogen: clinical or host-associated sample.</title>
        <authorList>
            <person name="Hergert J."/>
            <person name="Casey R."/>
            <person name="Wagner J."/>
            <person name="Young E.L."/>
            <person name="Oakeson K.F."/>
        </authorList>
    </citation>
    <scope>NUCLEOTIDE SEQUENCE</scope>
    <source>
        <strain evidence="2">2021CK-01020</strain>
    </source>
</reference>
<name>A0AAQ3QZ95_PSEAI</name>
<sequence length="107" mass="11561">MEAHANKGFASRIGFGLGTFVRFLIADPKPLRRWVKRALVFGTLLVLASQAFSWLLSSALTLIVLGGAVLAFGGLPNDPRKVNTSGYGYEYGPQGYGHYVAGQRTDD</sequence>
<dbReference type="RefSeq" id="WP_071534609.1">
    <property type="nucleotide sequence ID" value="NZ_AP014622.1"/>
</dbReference>
<keyword evidence="1" id="KW-1133">Transmembrane helix</keyword>
<protein>
    <recommendedName>
        <fullName evidence="4">DUF3742 family protein</fullName>
    </recommendedName>
</protein>
<keyword evidence="1" id="KW-0812">Transmembrane</keyword>
<evidence type="ECO:0000313" key="3">
    <source>
        <dbReference type="Proteomes" id="UP001297540"/>
    </source>
</evidence>
<evidence type="ECO:0000313" key="2">
    <source>
        <dbReference type="EMBL" id="WOS75992.1"/>
    </source>
</evidence>
<keyword evidence="1" id="KW-0472">Membrane</keyword>
<evidence type="ECO:0008006" key="4">
    <source>
        <dbReference type="Google" id="ProtNLM"/>
    </source>
</evidence>
<dbReference type="AlphaFoldDB" id="A0AAQ3QZ95"/>
<dbReference type="EMBL" id="CP136986">
    <property type="protein sequence ID" value="WOS75992.1"/>
    <property type="molecule type" value="Genomic_DNA"/>
</dbReference>
<feature type="transmembrane region" description="Helical" evidence="1">
    <location>
        <begin position="39"/>
        <end position="72"/>
    </location>
</feature>
<evidence type="ECO:0000256" key="1">
    <source>
        <dbReference type="SAM" id="Phobius"/>
    </source>
</evidence>
<accession>A0AAQ3QZ95</accession>
<organism evidence="2 3">
    <name type="scientific">Pseudomonas aeruginosa</name>
    <dbReference type="NCBI Taxonomy" id="287"/>
    <lineage>
        <taxon>Bacteria</taxon>
        <taxon>Pseudomonadati</taxon>
        <taxon>Pseudomonadota</taxon>
        <taxon>Gammaproteobacteria</taxon>
        <taxon>Pseudomonadales</taxon>
        <taxon>Pseudomonadaceae</taxon>
        <taxon>Pseudomonas</taxon>
    </lineage>
</organism>